<protein>
    <recommendedName>
        <fullName evidence="3">Winged helix DNA-binding domain-containing protein</fullName>
    </recommendedName>
</protein>
<evidence type="ECO:0008006" key="3">
    <source>
        <dbReference type="Google" id="ProtNLM"/>
    </source>
</evidence>
<dbReference type="Pfam" id="PF06224">
    <property type="entry name" value="AlkZ-like"/>
    <property type="match status" value="1"/>
</dbReference>
<reference evidence="1 2" key="1">
    <citation type="submission" date="2020-07" db="EMBL/GenBank/DDBJ databases">
        <title>Sequencing the genomes of 1000 actinobacteria strains.</title>
        <authorList>
            <person name="Klenk H.-P."/>
        </authorList>
    </citation>
    <scope>NUCLEOTIDE SEQUENCE [LARGE SCALE GENOMIC DNA]</scope>
    <source>
        <strain evidence="1 2">DSM 22083</strain>
    </source>
</reference>
<dbReference type="PANTHER" id="PTHR38479:SF2">
    <property type="entry name" value="WINGED HELIX DNA-BINDING DOMAIN-CONTAINING PROTEIN"/>
    <property type="match status" value="1"/>
</dbReference>
<dbReference type="InterPro" id="IPR009351">
    <property type="entry name" value="AlkZ-like"/>
</dbReference>
<proteinExistence type="predicted"/>
<dbReference type="RefSeq" id="WP_179757577.1">
    <property type="nucleotide sequence ID" value="NZ_JACCBU010000001.1"/>
</dbReference>
<evidence type="ECO:0000313" key="1">
    <source>
        <dbReference type="EMBL" id="NYE75000.1"/>
    </source>
</evidence>
<organism evidence="1 2">
    <name type="scientific">Microlunatus parietis</name>
    <dbReference type="NCBI Taxonomy" id="682979"/>
    <lineage>
        <taxon>Bacteria</taxon>
        <taxon>Bacillati</taxon>
        <taxon>Actinomycetota</taxon>
        <taxon>Actinomycetes</taxon>
        <taxon>Propionibacteriales</taxon>
        <taxon>Propionibacteriaceae</taxon>
        <taxon>Microlunatus</taxon>
    </lineage>
</organism>
<dbReference type="Proteomes" id="UP000569914">
    <property type="component" value="Unassembled WGS sequence"/>
</dbReference>
<comment type="caution">
    <text evidence="1">The sequence shown here is derived from an EMBL/GenBank/DDBJ whole genome shotgun (WGS) entry which is preliminary data.</text>
</comment>
<accession>A0A7Y9LFH7</accession>
<sequence length="378" mass="41839">MRLDRDQLAELTLRRQFPTAPAGRPTLRDLRTVFRRLGPIQSQAPRAPFLAAASRLPGLDYHTICAALESYQLVKTSNLRGTVHTSVADRFTLLDAVARLARPAMITRQLGLRKVDPADLDAELEAFCSDAWRPRDEICAHAEEWLAAREPDFAGLRSSSDRGLIWGHSGLIRRPKDAAWEKRTDIYHRTGTAVLDEWTPVDPDAALAELIIGHCTAYGPVHRRDLAFFFGVGLTRVDNAVATLGDALVHHTGPDHEPLFDLARPPRGGEPDPGCRLLGEFDGLLLGFSGPNRTRFCTEEQLAAIWRKANGLFAPVVLHDQRLVATWRTVARGRRTEIEITPLPGEARLPEDLVAAPAQDVATALNLDLADLRLLPDR</sequence>
<gene>
    <name evidence="1" type="ORF">BKA15_006329</name>
</gene>
<dbReference type="PANTHER" id="PTHR38479">
    <property type="entry name" value="LMO0824 PROTEIN"/>
    <property type="match status" value="1"/>
</dbReference>
<dbReference type="AlphaFoldDB" id="A0A7Y9LFH7"/>
<dbReference type="EMBL" id="JACCBU010000001">
    <property type="protein sequence ID" value="NYE75000.1"/>
    <property type="molecule type" value="Genomic_DNA"/>
</dbReference>
<name>A0A7Y9LFH7_9ACTN</name>
<evidence type="ECO:0000313" key="2">
    <source>
        <dbReference type="Proteomes" id="UP000569914"/>
    </source>
</evidence>
<keyword evidence="2" id="KW-1185">Reference proteome</keyword>